<dbReference type="Gene3D" id="3.90.1150.10">
    <property type="entry name" value="Aspartate Aminotransferase, domain 1"/>
    <property type="match status" value="1"/>
</dbReference>
<evidence type="ECO:0000313" key="6">
    <source>
        <dbReference type="Proteomes" id="UP000654913"/>
    </source>
</evidence>
<dbReference type="InterPro" id="IPR015421">
    <property type="entry name" value="PyrdxlP-dep_Trfase_major"/>
</dbReference>
<dbReference type="PANTHER" id="PTHR13693:SF100">
    <property type="entry name" value="8-AMINO-7-OXONONANOATE SYNTHASE"/>
    <property type="match status" value="1"/>
</dbReference>
<dbReference type="RefSeq" id="XP_041559846.1">
    <property type="nucleotide sequence ID" value="XM_041693969.1"/>
</dbReference>
<dbReference type="InterPro" id="IPR015424">
    <property type="entry name" value="PyrdxlP-dep_Trfase"/>
</dbReference>
<feature type="domain" description="Aminotransferase class I/classII large" evidence="4">
    <location>
        <begin position="36"/>
        <end position="373"/>
    </location>
</feature>
<name>A0A7R7XTW3_9EURO</name>
<dbReference type="PANTHER" id="PTHR13693">
    <property type="entry name" value="CLASS II AMINOTRANSFERASE/8-AMINO-7-OXONONANOATE SYNTHASE"/>
    <property type="match status" value="1"/>
</dbReference>
<dbReference type="InterPro" id="IPR015422">
    <property type="entry name" value="PyrdxlP-dep_Trfase_small"/>
</dbReference>
<dbReference type="Gene3D" id="3.40.640.10">
    <property type="entry name" value="Type I PLP-dependent aspartate aminotransferase-like (Major domain)"/>
    <property type="match status" value="1"/>
</dbReference>
<dbReference type="GO" id="GO:0030170">
    <property type="term" value="F:pyridoxal phosphate binding"/>
    <property type="evidence" value="ECO:0007669"/>
    <property type="project" value="InterPro"/>
</dbReference>
<keyword evidence="3" id="KW-0663">Pyridoxal phosphate</keyword>
<accession>A0A7R7XTW3</accession>
<dbReference type="EMBL" id="AP024448">
    <property type="protein sequence ID" value="BCS27652.1"/>
    <property type="molecule type" value="Genomic_DNA"/>
</dbReference>
<evidence type="ECO:0000313" key="5">
    <source>
        <dbReference type="EMBL" id="BCS27652.1"/>
    </source>
</evidence>
<keyword evidence="2" id="KW-0808">Transferase</keyword>
<gene>
    <name evidence="5" type="ORF">APUU_60700A</name>
</gene>
<organism evidence="5 6">
    <name type="scientific">Aspergillus puulaauensis</name>
    <dbReference type="NCBI Taxonomy" id="1220207"/>
    <lineage>
        <taxon>Eukaryota</taxon>
        <taxon>Fungi</taxon>
        <taxon>Dikarya</taxon>
        <taxon>Ascomycota</taxon>
        <taxon>Pezizomycotina</taxon>
        <taxon>Eurotiomycetes</taxon>
        <taxon>Eurotiomycetidae</taxon>
        <taxon>Eurotiales</taxon>
        <taxon>Aspergillaceae</taxon>
        <taxon>Aspergillus</taxon>
    </lineage>
</organism>
<proteinExistence type="predicted"/>
<dbReference type="Proteomes" id="UP000654913">
    <property type="component" value="Chromosome 6"/>
</dbReference>
<dbReference type="InterPro" id="IPR050087">
    <property type="entry name" value="AON_synthase_class-II"/>
</dbReference>
<reference evidence="5" key="2">
    <citation type="submission" date="2021-02" db="EMBL/GenBank/DDBJ databases">
        <title>Aspergillus puulaauensis MK2 genome sequence.</title>
        <authorList>
            <person name="Futagami T."/>
            <person name="Mori K."/>
            <person name="Kadooka C."/>
            <person name="Tanaka T."/>
        </authorList>
    </citation>
    <scope>NUCLEOTIDE SEQUENCE</scope>
    <source>
        <strain evidence="5">MK2</strain>
    </source>
</reference>
<evidence type="ECO:0000256" key="1">
    <source>
        <dbReference type="ARBA" id="ARBA00001933"/>
    </source>
</evidence>
<dbReference type="GO" id="GO:0008710">
    <property type="term" value="F:8-amino-7-oxononanoate synthase activity"/>
    <property type="evidence" value="ECO:0007669"/>
    <property type="project" value="TreeGrafter"/>
</dbReference>
<evidence type="ECO:0000259" key="4">
    <source>
        <dbReference type="Pfam" id="PF00155"/>
    </source>
</evidence>
<dbReference type="GO" id="GO:0009102">
    <property type="term" value="P:biotin biosynthetic process"/>
    <property type="evidence" value="ECO:0007669"/>
    <property type="project" value="TreeGrafter"/>
</dbReference>
<comment type="cofactor">
    <cofactor evidence="1">
        <name>pyridoxal 5'-phosphate</name>
        <dbReference type="ChEBI" id="CHEBI:597326"/>
    </cofactor>
</comment>
<dbReference type="InterPro" id="IPR004839">
    <property type="entry name" value="Aminotransferase_I/II_large"/>
</dbReference>
<dbReference type="GeneID" id="64977657"/>
<protein>
    <recommendedName>
        <fullName evidence="4">Aminotransferase class I/classII large domain-containing protein</fullName>
    </recommendedName>
</protein>
<keyword evidence="6" id="KW-1185">Reference proteome</keyword>
<dbReference type="Pfam" id="PF00155">
    <property type="entry name" value="Aminotran_1_2"/>
    <property type="match status" value="1"/>
</dbReference>
<evidence type="ECO:0000256" key="2">
    <source>
        <dbReference type="ARBA" id="ARBA00022679"/>
    </source>
</evidence>
<reference evidence="5" key="1">
    <citation type="submission" date="2021-01" db="EMBL/GenBank/DDBJ databases">
        <authorList>
            <consortium name="Aspergillus puulaauensis MK2 genome sequencing consortium"/>
            <person name="Kazuki M."/>
            <person name="Futagami T."/>
        </authorList>
    </citation>
    <scope>NUCLEOTIDE SEQUENCE</scope>
    <source>
        <strain evidence="5">MK2</strain>
    </source>
</reference>
<dbReference type="OrthoDB" id="2382073at2759"/>
<dbReference type="AlphaFoldDB" id="A0A7R7XTW3"/>
<evidence type="ECO:0000256" key="3">
    <source>
        <dbReference type="ARBA" id="ARBA00022898"/>
    </source>
</evidence>
<dbReference type="SUPFAM" id="SSF53383">
    <property type="entry name" value="PLP-dependent transferases"/>
    <property type="match status" value="1"/>
</dbReference>
<dbReference type="KEGG" id="apuu:APUU_60700A"/>
<sequence>MDDHNKRISDYFKTRTKGQNGLWKDIMMTFNKDHSIILGDNDYLNLAHHKDILTKQANYLIKSTSSDATDNIRSSAFLSEFDPHTALEKDLTAWFGKDCYLAQSGYAANVGVMHAVCHPGMHVYADQLLHMSFYDGLASRGVKLHFFKHNNPTSLESQIKKHGPGFILVESIYSTTGSFAPLEAIVAVKKRHNCILLVDESHSLGLFGTQGLGILHSLNLAPDADYVTASLAKAYATRAGIVFSSNALYVRERSYPFIFSSGLVQNDVVRIRAIWEVIKSADARRSRLSNISTFFRREMDKVAPVAGGLQHTPCAIVSVHMENEDKLAELHRFLSDRGVLAAPFLAPATSPDAPLLRFSLNCDIGVEDVRRVVGVVGEWYSRGAAEFKPKSKL</sequence>